<organism evidence="1 2">
    <name type="scientific">Caldalkalibacillus uzonensis</name>
    <dbReference type="NCBI Taxonomy" id="353224"/>
    <lineage>
        <taxon>Bacteria</taxon>
        <taxon>Bacillati</taxon>
        <taxon>Bacillota</taxon>
        <taxon>Bacilli</taxon>
        <taxon>Bacillales</taxon>
        <taxon>Bacillaceae</taxon>
        <taxon>Caldalkalibacillus</taxon>
    </lineage>
</organism>
<accession>A0ABU0CQV8</accession>
<comment type="caution">
    <text evidence="1">The sequence shown here is derived from an EMBL/GenBank/DDBJ whole genome shotgun (WGS) entry which is preliminary data.</text>
</comment>
<evidence type="ECO:0000313" key="2">
    <source>
        <dbReference type="Proteomes" id="UP001232445"/>
    </source>
</evidence>
<name>A0ABU0CQV8_9BACI</name>
<dbReference type="Proteomes" id="UP001232445">
    <property type="component" value="Unassembled WGS sequence"/>
</dbReference>
<proteinExistence type="predicted"/>
<evidence type="ECO:0000313" key="1">
    <source>
        <dbReference type="EMBL" id="MDQ0338759.1"/>
    </source>
</evidence>
<protein>
    <submittedName>
        <fullName evidence="1">Uncharacterized protein</fullName>
    </submittedName>
</protein>
<keyword evidence="2" id="KW-1185">Reference proteome</keyword>
<dbReference type="EMBL" id="JAUSUQ010000004">
    <property type="protein sequence ID" value="MDQ0338759.1"/>
    <property type="molecule type" value="Genomic_DNA"/>
</dbReference>
<sequence>MEMTRCSKLFRENCSIVLDAHKNLVIQEEIPAKKDFLYLKPREIWDLKWNMMMESLLGLH</sequence>
<reference evidence="1 2" key="1">
    <citation type="submission" date="2023-07" db="EMBL/GenBank/DDBJ databases">
        <title>Genomic Encyclopedia of Type Strains, Phase IV (KMG-IV): sequencing the most valuable type-strain genomes for metagenomic binning, comparative biology and taxonomic classification.</title>
        <authorList>
            <person name="Goeker M."/>
        </authorList>
    </citation>
    <scope>NUCLEOTIDE SEQUENCE [LARGE SCALE GENOMIC DNA]</scope>
    <source>
        <strain evidence="1 2">DSM 17740</strain>
    </source>
</reference>
<gene>
    <name evidence="1" type="ORF">J2S00_001545</name>
</gene>